<feature type="compositionally biased region" description="Basic and acidic residues" evidence="1">
    <location>
        <begin position="112"/>
        <end position="122"/>
    </location>
</feature>
<name>A0A1G7RC23_9PSED</name>
<organism evidence="2 3">
    <name type="scientific">Pseudomonas abietaniphila</name>
    <dbReference type="NCBI Taxonomy" id="89065"/>
    <lineage>
        <taxon>Bacteria</taxon>
        <taxon>Pseudomonadati</taxon>
        <taxon>Pseudomonadota</taxon>
        <taxon>Gammaproteobacteria</taxon>
        <taxon>Pseudomonadales</taxon>
        <taxon>Pseudomonadaceae</taxon>
        <taxon>Pseudomonas</taxon>
    </lineage>
</organism>
<dbReference type="AlphaFoldDB" id="A0A1G7RC23"/>
<gene>
    <name evidence="2" type="ORF">SAMN05216605_101103</name>
</gene>
<evidence type="ECO:0000256" key="1">
    <source>
        <dbReference type="SAM" id="MobiDB-lite"/>
    </source>
</evidence>
<protein>
    <submittedName>
        <fullName evidence="2">Uncharacterized protein</fullName>
    </submittedName>
</protein>
<dbReference type="EMBL" id="FNCO01000001">
    <property type="protein sequence ID" value="SDG08341.1"/>
    <property type="molecule type" value="Genomic_DNA"/>
</dbReference>
<evidence type="ECO:0000313" key="3">
    <source>
        <dbReference type="Proteomes" id="UP000182894"/>
    </source>
</evidence>
<feature type="compositionally biased region" description="Polar residues" evidence="1">
    <location>
        <begin position="99"/>
        <end position="111"/>
    </location>
</feature>
<proteinExistence type="predicted"/>
<keyword evidence="3" id="KW-1185">Reference proteome</keyword>
<reference evidence="3" key="1">
    <citation type="submission" date="2016-10" db="EMBL/GenBank/DDBJ databases">
        <authorList>
            <person name="Varghese N."/>
            <person name="Submissions S."/>
        </authorList>
    </citation>
    <scope>NUCLEOTIDE SEQUENCE [LARGE SCALE GENOMIC DNA]</scope>
    <source>
        <strain evidence="3">ATCC 700689</strain>
    </source>
</reference>
<dbReference type="Proteomes" id="UP000182894">
    <property type="component" value="Unassembled WGS sequence"/>
</dbReference>
<evidence type="ECO:0000313" key="2">
    <source>
        <dbReference type="EMBL" id="SDG08341.1"/>
    </source>
</evidence>
<sequence length="167" mass="18883">MATGTRRLLYSRSTRWLRALDRYFAVSLARVSRGYGRFAGHIRVEHVPHQRTAGLLIQRQLFNLQCPDRELIVVGGVPERWTHTPKPRLTVIRTSLHSTDRQMSTDAARQASDTRGKVDHRPMPPAAACQGIRVVDRHSKAFRFRVDDAASVCARSRVVLRPAPPLA</sequence>
<feature type="region of interest" description="Disordered" evidence="1">
    <location>
        <begin position="99"/>
        <end position="125"/>
    </location>
</feature>
<accession>A0A1G7RC23</accession>